<dbReference type="SUPFAM" id="SSF52047">
    <property type="entry name" value="RNI-like"/>
    <property type="match status" value="1"/>
</dbReference>
<comment type="subcellular location">
    <subcellularLocation>
        <location evidence="1">Cytoplasm</location>
        <location evidence="1">Cytoskeleton</location>
    </subcellularLocation>
</comment>
<dbReference type="PANTHER" id="PTHR24107:SF2">
    <property type="entry name" value="NLR FAMILY CARD DOMAIN CONTAINING 3"/>
    <property type="match status" value="1"/>
</dbReference>
<dbReference type="PANTHER" id="PTHR24107">
    <property type="entry name" value="YNEIN REGULATORY COMPLEX SUBUNIT 5"/>
    <property type="match status" value="1"/>
</dbReference>
<dbReference type="eggNOG" id="KOG4308">
    <property type="taxonomic scope" value="Eukaryota"/>
</dbReference>
<reference evidence="6" key="1">
    <citation type="journal article" date="2013" name="Nature">
        <title>Pan genome of the phytoplankton Emiliania underpins its global distribution.</title>
        <authorList>
            <person name="Read B.A."/>
            <person name="Kegel J."/>
            <person name="Klute M.J."/>
            <person name="Kuo A."/>
            <person name="Lefebvre S.C."/>
            <person name="Maumus F."/>
            <person name="Mayer C."/>
            <person name="Miller J."/>
            <person name="Monier A."/>
            <person name="Salamov A."/>
            <person name="Young J."/>
            <person name="Aguilar M."/>
            <person name="Claverie J.M."/>
            <person name="Frickenhaus S."/>
            <person name="Gonzalez K."/>
            <person name="Herman E.K."/>
            <person name="Lin Y.C."/>
            <person name="Napier J."/>
            <person name="Ogata H."/>
            <person name="Sarno A.F."/>
            <person name="Shmutz J."/>
            <person name="Schroeder D."/>
            <person name="de Vargas C."/>
            <person name="Verret F."/>
            <person name="von Dassow P."/>
            <person name="Valentin K."/>
            <person name="Van de Peer Y."/>
            <person name="Wheeler G."/>
            <person name="Dacks J.B."/>
            <person name="Delwiche C.F."/>
            <person name="Dyhrman S.T."/>
            <person name="Glockner G."/>
            <person name="John U."/>
            <person name="Richards T."/>
            <person name="Worden A.Z."/>
            <person name="Zhang X."/>
            <person name="Grigoriev I.V."/>
            <person name="Allen A.E."/>
            <person name="Bidle K."/>
            <person name="Borodovsky M."/>
            <person name="Bowler C."/>
            <person name="Brownlee C."/>
            <person name="Cock J.M."/>
            <person name="Elias M."/>
            <person name="Gladyshev V.N."/>
            <person name="Groth M."/>
            <person name="Guda C."/>
            <person name="Hadaegh A."/>
            <person name="Iglesias-Rodriguez M.D."/>
            <person name="Jenkins J."/>
            <person name="Jones B.M."/>
            <person name="Lawson T."/>
            <person name="Leese F."/>
            <person name="Lindquist E."/>
            <person name="Lobanov A."/>
            <person name="Lomsadze A."/>
            <person name="Malik S.B."/>
            <person name="Marsh M.E."/>
            <person name="Mackinder L."/>
            <person name="Mock T."/>
            <person name="Mueller-Roeber B."/>
            <person name="Pagarete A."/>
            <person name="Parker M."/>
            <person name="Probert I."/>
            <person name="Quesneville H."/>
            <person name="Raines C."/>
            <person name="Rensing S.A."/>
            <person name="Riano-Pachon D.M."/>
            <person name="Richier S."/>
            <person name="Rokitta S."/>
            <person name="Shiraiwa Y."/>
            <person name="Soanes D.M."/>
            <person name="van der Giezen M."/>
            <person name="Wahlund T.M."/>
            <person name="Williams B."/>
            <person name="Wilson W."/>
            <person name="Wolfe G."/>
            <person name="Wurch L.L."/>
        </authorList>
    </citation>
    <scope>NUCLEOTIDE SEQUENCE</scope>
</reference>
<dbReference type="GeneID" id="17261703"/>
<dbReference type="InterPro" id="IPR032675">
    <property type="entry name" value="LRR_dom_sf"/>
</dbReference>
<dbReference type="GO" id="GO:0005856">
    <property type="term" value="C:cytoskeleton"/>
    <property type="evidence" value="ECO:0007669"/>
    <property type="project" value="UniProtKB-SubCell"/>
</dbReference>
<reference evidence="5" key="2">
    <citation type="submission" date="2024-10" db="UniProtKB">
        <authorList>
            <consortium name="EnsemblProtists"/>
        </authorList>
    </citation>
    <scope>IDENTIFICATION</scope>
</reference>
<dbReference type="PaxDb" id="2903-EOD15553"/>
<dbReference type="STRING" id="2903.R1BZ73"/>
<evidence type="ECO:0000256" key="4">
    <source>
        <dbReference type="SAM" id="MobiDB-lite"/>
    </source>
</evidence>
<accession>A0A0D3IWB8</accession>
<proteinExistence type="predicted"/>
<evidence type="ECO:0000313" key="6">
    <source>
        <dbReference type="Proteomes" id="UP000013827"/>
    </source>
</evidence>
<evidence type="ECO:0000313" key="5">
    <source>
        <dbReference type="EnsemblProtists" id="EOD15553"/>
    </source>
</evidence>
<organism evidence="5 6">
    <name type="scientific">Emiliania huxleyi (strain CCMP1516)</name>
    <dbReference type="NCBI Taxonomy" id="280463"/>
    <lineage>
        <taxon>Eukaryota</taxon>
        <taxon>Haptista</taxon>
        <taxon>Haptophyta</taxon>
        <taxon>Prymnesiophyceae</taxon>
        <taxon>Isochrysidales</taxon>
        <taxon>Noelaerhabdaceae</taxon>
        <taxon>Emiliania</taxon>
    </lineage>
</organism>
<evidence type="ECO:0000256" key="2">
    <source>
        <dbReference type="ARBA" id="ARBA00022490"/>
    </source>
</evidence>
<sequence>SEAVELLASTLGALTALESLDLADTRLGDKGVAPLLAALPASLSSLDLAHNRLTDEGAKAVAAALGGGGSKLSSSLRLSELSLAWNGVGPRGARALGAALGAADCPLASLDLEWNGLLDRGARELGEALKTNDKLQRLRLGYNGIKDAGAEGLAAGLRRNAALAHLDLSNNGVGSDAERRWRAALAATPPPADRSAGGAAREPARREPARRVEPQSADEGDEVLGMRYCDPSQMTAVALKPVDEDDERLEYLVSGRFGSGPDDCGFHFVAWVFDGDLLDHVDAEEVKSAMQAYKNRMNKEFAALADACDADM</sequence>
<dbReference type="AlphaFoldDB" id="A0A0D3IWB8"/>
<dbReference type="RefSeq" id="XP_005767982.1">
    <property type="nucleotide sequence ID" value="XM_005767925.1"/>
</dbReference>
<evidence type="ECO:0000256" key="3">
    <source>
        <dbReference type="ARBA" id="ARBA00023212"/>
    </source>
</evidence>
<dbReference type="Proteomes" id="UP000013827">
    <property type="component" value="Unassembled WGS sequence"/>
</dbReference>
<keyword evidence="2" id="KW-0963">Cytoplasm</keyword>
<dbReference type="EnsemblProtists" id="EOD15553">
    <property type="protein sequence ID" value="EOD15553"/>
    <property type="gene ID" value="EMIHUDRAFT_124288"/>
</dbReference>
<feature type="compositionally biased region" description="Basic and acidic residues" evidence="4">
    <location>
        <begin position="202"/>
        <end position="213"/>
    </location>
</feature>
<name>A0A0D3IWB8_EMIH1</name>
<keyword evidence="6" id="KW-1185">Reference proteome</keyword>
<dbReference type="SMART" id="SM00368">
    <property type="entry name" value="LRR_RI"/>
    <property type="match status" value="6"/>
</dbReference>
<dbReference type="Gene3D" id="3.80.10.10">
    <property type="entry name" value="Ribonuclease Inhibitor"/>
    <property type="match status" value="2"/>
</dbReference>
<feature type="region of interest" description="Disordered" evidence="4">
    <location>
        <begin position="186"/>
        <end position="218"/>
    </location>
</feature>
<dbReference type="InterPro" id="IPR052410">
    <property type="entry name" value="DRC5"/>
</dbReference>
<dbReference type="Pfam" id="PF13516">
    <property type="entry name" value="LRR_6"/>
    <property type="match status" value="4"/>
</dbReference>
<evidence type="ECO:0000256" key="1">
    <source>
        <dbReference type="ARBA" id="ARBA00004245"/>
    </source>
</evidence>
<keyword evidence="3" id="KW-0206">Cytoskeleton</keyword>
<dbReference type="KEGG" id="ehx:EMIHUDRAFT_124288"/>
<protein>
    <submittedName>
        <fullName evidence="5">Uncharacterized protein</fullName>
    </submittedName>
</protein>
<dbReference type="InterPro" id="IPR001611">
    <property type="entry name" value="Leu-rich_rpt"/>
</dbReference>
<dbReference type="HOGENOM" id="CLU_893107_0_0_1"/>